<dbReference type="GeneID" id="54570850"/>
<keyword evidence="5 8" id="KW-1133">Transmembrane helix</keyword>
<keyword evidence="3" id="KW-1003">Cell membrane</keyword>
<feature type="transmembrane region" description="Helical" evidence="8">
    <location>
        <begin position="478"/>
        <end position="504"/>
    </location>
</feature>
<evidence type="ECO:0000313" key="11">
    <source>
        <dbReference type="Proteomes" id="UP000799537"/>
    </source>
</evidence>
<evidence type="ECO:0000256" key="1">
    <source>
        <dbReference type="ARBA" id="ARBA00004651"/>
    </source>
</evidence>
<keyword evidence="4 8" id="KW-0812">Transmembrane</keyword>
<accession>A0A6A6CBW2</accession>
<dbReference type="SUPFAM" id="SSF103473">
    <property type="entry name" value="MFS general substrate transporter"/>
    <property type="match status" value="1"/>
</dbReference>
<evidence type="ECO:0000256" key="3">
    <source>
        <dbReference type="ARBA" id="ARBA00022475"/>
    </source>
</evidence>
<dbReference type="EMBL" id="ML993604">
    <property type="protein sequence ID" value="KAF2164273.1"/>
    <property type="molecule type" value="Genomic_DNA"/>
</dbReference>
<dbReference type="RefSeq" id="XP_033665162.1">
    <property type="nucleotide sequence ID" value="XM_033817578.1"/>
</dbReference>
<dbReference type="PROSITE" id="PS50850">
    <property type="entry name" value="MFS"/>
    <property type="match status" value="1"/>
</dbReference>
<dbReference type="AlphaFoldDB" id="A0A6A6CBW2"/>
<dbReference type="Pfam" id="PF07690">
    <property type="entry name" value="MFS_1"/>
    <property type="match status" value="1"/>
</dbReference>
<dbReference type="InterPro" id="IPR011701">
    <property type="entry name" value="MFS"/>
</dbReference>
<feature type="transmembrane region" description="Helical" evidence="8">
    <location>
        <begin position="337"/>
        <end position="356"/>
    </location>
</feature>
<evidence type="ECO:0000313" key="10">
    <source>
        <dbReference type="EMBL" id="KAF2164273.1"/>
    </source>
</evidence>
<feature type="transmembrane region" description="Helical" evidence="8">
    <location>
        <begin position="192"/>
        <end position="215"/>
    </location>
</feature>
<dbReference type="Gene3D" id="1.20.1250.20">
    <property type="entry name" value="MFS general substrate transporter like domains"/>
    <property type="match status" value="1"/>
</dbReference>
<feature type="transmembrane region" description="Helical" evidence="8">
    <location>
        <begin position="67"/>
        <end position="87"/>
    </location>
</feature>
<feature type="transmembrane region" description="Helical" evidence="8">
    <location>
        <begin position="107"/>
        <end position="126"/>
    </location>
</feature>
<dbReference type="Proteomes" id="UP000799537">
    <property type="component" value="Unassembled WGS sequence"/>
</dbReference>
<comment type="subcellular location">
    <subcellularLocation>
        <location evidence="1">Cell membrane</location>
        <topology evidence="1">Multi-pass membrane protein</topology>
    </subcellularLocation>
</comment>
<feature type="transmembrane region" description="Helical" evidence="8">
    <location>
        <begin position="227"/>
        <end position="252"/>
    </location>
</feature>
<reference evidence="10" key="1">
    <citation type="journal article" date="2020" name="Stud. Mycol.">
        <title>101 Dothideomycetes genomes: a test case for predicting lifestyles and emergence of pathogens.</title>
        <authorList>
            <person name="Haridas S."/>
            <person name="Albert R."/>
            <person name="Binder M."/>
            <person name="Bloem J."/>
            <person name="Labutti K."/>
            <person name="Salamov A."/>
            <person name="Andreopoulos B."/>
            <person name="Baker S."/>
            <person name="Barry K."/>
            <person name="Bills G."/>
            <person name="Bluhm B."/>
            <person name="Cannon C."/>
            <person name="Castanera R."/>
            <person name="Culley D."/>
            <person name="Daum C."/>
            <person name="Ezra D."/>
            <person name="Gonzalez J."/>
            <person name="Henrissat B."/>
            <person name="Kuo A."/>
            <person name="Liang C."/>
            <person name="Lipzen A."/>
            <person name="Lutzoni F."/>
            <person name="Magnuson J."/>
            <person name="Mondo S."/>
            <person name="Nolan M."/>
            <person name="Ohm R."/>
            <person name="Pangilinan J."/>
            <person name="Park H.-J."/>
            <person name="Ramirez L."/>
            <person name="Alfaro M."/>
            <person name="Sun H."/>
            <person name="Tritt A."/>
            <person name="Yoshinaga Y."/>
            <person name="Zwiers L.-H."/>
            <person name="Turgeon B."/>
            <person name="Goodwin S."/>
            <person name="Spatafora J."/>
            <person name="Crous P."/>
            <person name="Grigoriev I."/>
        </authorList>
    </citation>
    <scope>NUCLEOTIDE SEQUENCE</scope>
    <source>
        <strain evidence="10">ATCC 36951</strain>
    </source>
</reference>
<dbReference type="GO" id="GO:0022857">
    <property type="term" value="F:transmembrane transporter activity"/>
    <property type="evidence" value="ECO:0007669"/>
    <property type="project" value="InterPro"/>
</dbReference>
<dbReference type="GO" id="GO:0005886">
    <property type="term" value="C:plasma membrane"/>
    <property type="evidence" value="ECO:0007669"/>
    <property type="project" value="UniProtKB-SubCell"/>
</dbReference>
<feature type="transmembrane region" description="Helical" evidence="8">
    <location>
        <begin position="377"/>
        <end position="397"/>
    </location>
</feature>
<proteinExistence type="inferred from homology"/>
<feature type="domain" description="Major facilitator superfamily (MFS) profile" evidence="9">
    <location>
        <begin position="69"/>
        <end position="586"/>
    </location>
</feature>
<dbReference type="FunFam" id="1.20.1250.20:FF:000266">
    <property type="entry name" value="MFS multidrug transporter, putative"/>
    <property type="match status" value="1"/>
</dbReference>
<feature type="transmembrane region" description="Helical" evidence="8">
    <location>
        <begin position="299"/>
        <end position="325"/>
    </location>
</feature>
<protein>
    <recommendedName>
        <fullName evidence="9">Major facilitator superfamily (MFS) profile domain-containing protein</fullName>
    </recommendedName>
</protein>
<comment type="similarity">
    <text evidence="7">Belongs to the major facilitator superfamily. DHA1 family. Polyamines/proton antiporter (TC 2.A.1.2.16) subfamily.</text>
</comment>
<evidence type="ECO:0000256" key="2">
    <source>
        <dbReference type="ARBA" id="ARBA00022448"/>
    </source>
</evidence>
<dbReference type="InterPro" id="IPR020846">
    <property type="entry name" value="MFS_dom"/>
</dbReference>
<gene>
    <name evidence="10" type="ORF">M409DRAFT_67840</name>
</gene>
<dbReference type="PANTHER" id="PTHR23502:SF186">
    <property type="entry name" value="MAJOR FACILITATOR SUPERFAMILY (MFS) PROFILE DOMAIN-CONTAINING PROTEIN"/>
    <property type="match status" value="1"/>
</dbReference>
<keyword evidence="11" id="KW-1185">Reference proteome</keyword>
<dbReference type="CDD" id="cd17323">
    <property type="entry name" value="MFS_Tpo1_MDR_like"/>
    <property type="match status" value="1"/>
</dbReference>
<dbReference type="InterPro" id="IPR036259">
    <property type="entry name" value="MFS_trans_sf"/>
</dbReference>
<organism evidence="10 11">
    <name type="scientific">Zasmidium cellare ATCC 36951</name>
    <dbReference type="NCBI Taxonomy" id="1080233"/>
    <lineage>
        <taxon>Eukaryota</taxon>
        <taxon>Fungi</taxon>
        <taxon>Dikarya</taxon>
        <taxon>Ascomycota</taxon>
        <taxon>Pezizomycotina</taxon>
        <taxon>Dothideomycetes</taxon>
        <taxon>Dothideomycetidae</taxon>
        <taxon>Mycosphaerellales</taxon>
        <taxon>Mycosphaerellaceae</taxon>
        <taxon>Zasmidium</taxon>
    </lineage>
</organism>
<sequence>MAASVPAKAKDNHSIPHFAQVLDQAGVTDDVLQWQYDGSGTDSEPYLVTWIDHDPRDPMGYTAVQRWTLTLINAGASLAVSFVSSAYTGGAKEIQQELGMGEEVFTLGVSLCVLGFALGPLLWAPLSEIYGRQILFTTTYAGLTAFNAGGAGAKNVATLLILRFLAGAFGSSSLTNSGGVIADMFPAKQRGFAIAVFSAAPALGPIFGPIVGGFVGESIGWRWIQGIMAIFTGALWIIGSVCCPETYAPALLRQRAKKLSKITGRVYRSEVDVQQGNTFEETFKIALSRPLTLLLLEPIVLLLSTYHAVIYGTLYLCFGAFPIVYQEGRGWSPGVGGLAFLGVAVGTILAVLTAVWEDRRYARVSDRHDGFAPPETRLPVCMVGAVAIPIGLFWFAWTNYPSINFMVSIIAGAPFGYGLSLFPPPPPTPKMSVCYIWLGIMNYLVDSYTIYAASALAANTVMRSTLGAVFPLFTSQMYAALGIHWASSIPAFLSLACVPLPFLFYRYGPAIRARCKYAAESNDFLEEVQNKASNDVVTECQYVAIVELAKKVSLIASEIEELERLHLGRNCHYKLQRSDCGESMRR</sequence>
<evidence type="ECO:0000256" key="8">
    <source>
        <dbReference type="SAM" id="Phobius"/>
    </source>
</evidence>
<name>A0A6A6CBW2_ZASCE</name>
<evidence type="ECO:0000256" key="5">
    <source>
        <dbReference type="ARBA" id="ARBA00022989"/>
    </source>
</evidence>
<keyword evidence="2" id="KW-0813">Transport</keyword>
<evidence type="ECO:0000256" key="7">
    <source>
        <dbReference type="ARBA" id="ARBA00038459"/>
    </source>
</evidence>
<dbReference type="OrthoDB" id="446368at2759"/>
<keyword evidence="6 8" id="KW-0472">Membrane</keyword>
<feature type="transmembrane region" description="Helical" evidence="8">
    <location>
        <begin position="403"/>
        <end position="422"/>
    </location>
</feature>
<evidence type="ECO:0000256" key="4">
    <source>
        <dbReference type="ARBA" id="ARBA00022692"/>
    </source>
</evidence>
<dbReference type="PANTHER" id="PTHR23502">
    <property type="entry name" value="MAJOR FACILITATOR SUPERFAMILY"/>
    <property type="match status" value="1"/>
</dbReference>
<evidence type="ECO:0000256" key="6">
    <source>
        <dbReference type="ARBA" id="ARBA00023136"/>
    </source>
</evidence>
<feature type="transmembrane region" description="Helical" evidence="8">
    <location>
        <begin position="434"/>
        <end position="458"/>
    </location>
</feature>
<evidence type="ECO:0000259" key="9">
    <source>
        <dbReference type="PROSITE" id="PS50850"/>
    </source>
</evidence>